<organism evidence="2 3">
    <name type="scientific">Phaeodactylibacter xiamenensis</name>
    <dbReference type="NCBI Taxonomy" id="1524460"/>
    <lineage>
        <taxon>Bacteria</taxon>
        <taxon>Pseudomonadati</taxon>
        <taxon>Bacteroidota</taxon>
        <taxon>Saprospiria</taxon>
        <taxon>Saprospirales</taxon>
        <taxon>Haliscomenobacteraceae</taxon>
        <taxon>Phaeodactylibacter</taxon>
    </lineage>
</organism>
<feature type="chain" id="PRO_5001940162" description="DUF4249 domain-containing protein" evidence="1">
    <location>
        <begin position="21"/>
        <end position="389"/>
    </location>
</feature>
<dbReference type="RefSeq" id="WP_044216344.1">
    <property type="nucleotide sequence ID" value="NZ_JBKAGJ010000047.1"/>
</dbReference>
<evidence type="ECO:0000313" key="3">
    <source>
        <dbReference type="Proteomes" id="UP000029736"/>
    </source>
</evidence>
<keyword evidence="1" id="KW-0732">Signal</keyword>
<dbReference type="PROSITE" id="PS51257">
    <property type="entry name" value="PROKAR_LIPOPROTEIN"/>
    <property type="match status" value="1"/>
</dbReference>
<dbReference type="STRING" id="1524460.IX84_02765"/>
<dbReference type="Proteomes" id="UP000029736">
    <property type="component" value="Unassembled WGS sequence"/>
</dbReference>
<gene>
    <name evidence="2" type="ORF">IX84_02765</name>
</gene>
<evidence type="ECO:0000256" key="1">
    <source>
        <dbReference type="SAM" id="SignalP"/>
    </source>
</evidence>
<proteinExistence type="predicted"/>
<protein>
    <recommendedName>
        <fullName evidence="4">DUF4249 domain-containing protein</fullName>
    </recommendedName>
</protein>
<reference evidence="2 3" key="1">
    <citation type="journal article" date="2014" name="Int. J. Syst. Evol. Microbiol.">
        <title>Phaeodactylibacter xiamenensis gen. nov., sp. nov., a member of the family Saprospiraceae isolated from the marine alga Phaeodactylum tricornutum.</title>
        <authorList>
            <person name="Chen Z.Jr."/>
            <person name="Lei X."/>
            <person name="Lai Q."/>
            <person name="Li Y."/>
            <person name="Zhang B."/>
            <person name="Zhang J."/>
            <person name="Zhang H."/>
            <person name="Yang L."/>
            <person name="Zheng W."/>
            <person name="Tian Y."/>
            <person name="Yu Z."/>
            <person name="Xu H.Jr."/>
            <person name="Zheng T."/>
        </authorList>
    </citation>
    <scope>NUCLEOTIDE SEQUENCE [LARGE SCALE GENOMIC DNA]</scope>
    <source>
        <strain evidence="2 3">KD52</strain>
    </source>
</reference>
<evidence type="ECO:0008006" key="4">
    <source>
        <dbReference type="Google" id="ProtNLM"/>
    </source>
</evidence>
<feature type="signal peptide" evidence="1">
    <location>
        <begin position="1"/>
        <end position="20"/>
    </location>
</feature>
<name>A0A098SAW2_9BACT</name>
<keyword evidence="3" id="KW-1185">Reference proteome</keyword>
<dbReference type="OrthoDB" id="1062680at2"/>
<dbReference type="EMBL" id="JPOS01000010">
    <property type="protein sequence ID" value="KGE89276.1"/>
    <property type="molecule type" value="Genomic_DNA"/>
</dbReference>
<dbReference type="InterPro" id="IPR025345">
    <property type="entry name" value="DUF4249"/>
</dbReference>
<dbReference type="Pfam" id="PF14054">
    <property type="entry name" value="DUF4249"/>
    <property type="match status" value="1"/>
</dbReference>
<accession>A0A098SAW2</accession>
<evidence type="ECO:0000313" key="2">
    <source>
        <dbReference type="EMBL" id="KGE89276.1"/>
    </source>
</evidence>
<dbReference type="AlphaFoldDB" id="A0A098SAW2"/>
<sequence>MRTRAANRRCRFGLCLLVFAAFLTTSCEESFLPELEDFDPVLIVDGGITSLPGPYTVNLTRSSGILDSDQEAVGEAVVTILAESGEQEVLTEIEPGQYRTSPGGIQGIPGESYKISIQLPNGRQYESDYQMMPEPVAIDSVGADLEYQYLSIEEPEVPGYQFHVTTEPAGQSENYLMWSLQATYKYQADFTINYLYAGGFQPYPDPTELQTCWRTDQINEVFTFNMAMLSQPVVEQLPLHFARADQRELSIRYSLLVRQFTLSAEAYTFWSNLQQQIENQESLYNSQPFQIRGNVFNVADPDETVLGFFMVAGQDERRVFIDHPSELELDFSYCSPDYMSLGLIGLIHPANWPIYVYEDEAGDRALANDECFDCRKLGGTTDRPGFWQD</sequence>
<comment type="caution">
    <text evidence="2">The sequence shown here is derived from an EMBL/GenBank/DDBJ whole genome shotgun (WGS) entry which is preliminary data.</text>
</comment>